<dbReference type="RefSeq" id="WP_089965899.1">
    <property type="nucleotide sequence ID" value="NZ_FNJM01000001.1"/>
</dbReference>
<accession>A0A1H0N720</accession>
<sequence length="81" mass="8813">MKNYLLRFKNVGTVISVVSIGALIANQFGFKVDLVWLDNTIKLVCSLGVVLGVMNNPTTPKMDLPFVSEIKPAGEVTDFKG</sequence>
<keyword evidence="2" id="KW-1185">Reference proteome</keyword>
<organism evidence="1 2">
    <name type="scientific">Clostridium gasigenes</name>
    <dbReference type="NCBI Taxonomy" id="94869"/>
    <lineage>
        <taxon>Bacteria</taxon>
        <taxon>Bacillati</taxon>
        <taxon>Bacillota</taxon>
        <taxon>Clostridia</taxon>
        <taxon>Eubacteriales</taxon>
        <taxon>Clostridiaceae</taxon>
        <taxon>Clostridium</taxon>
    </lineage>
</organism>
<evidence type="ECO:0000313" key="2">
    <source>
        <dbReference type="Proteomes" id="UP000198597"/>
    </source>
</evidence>
<gene>
    <name evidence="1" type="ORF">SAMN04488529_101717</name>
</gene>
<evidence type="ECO:0000313" key="1">
    <source>
        <dbReference type="EMBL" id="SDO88482.1"/>
    </source>
</evidence>
<dbReference type="STRING" id="94869.SAMN04488529_101717"/>
<protein>
    <submittedName>
        <fullName evidence="1">Uncharacterized membrane protein</fullName>
    </submittedName>
</protein>
<dbReference type="Proteomes" id="UP000198597">
    <property type="component" value="Unassembled WGS sequence"/>
</dbReference>
<dbReference type="OrthoDB" id="1935802at2"/>
<reference evidence="1 2" key="1">
    <citation type="submission" date="2016-10" db="EMBL/GenBank/DDBJ databases">
        <authorList>
            <person name="de Groot N.N."/>
        </authorList>
    </citation>
    <scope>NUCLEOTIDE SEQUENCE [LARGE SCALE GENOMIC DNA]</scope>
    <source>
        <strain evidence="1 2">DSM 12272</strain>
    </source>
</reference>
<dbReference type="AlphaFoldDB" id="A0A1H0N720"/>
<name>A0A1H0N720_9CLOT</name>
<dbReference type="EMBL" id="FNJM01000001">
    <property type="protein sequence ID" value="SDO88482.1"/>
    <property type="molecule type" value="Genomic_DNA"/>
</dbReference>
<proteinExistence type="predicted"/>